<evidence type="ECO:0000259" key="18">
    <source>
        <dbReference type="Pfam" id="PF07715"/>
    </source>
</evidence>
<evidence type="ECO:0000256" key="6">
    <source>
        <dbReference type="ARBA" id="ARBA00022692"/>
    </source>
</evidence>
<evidence type="ECO:0000256" key="13">
    <source>
        <dbReference type="ARBA" id="ARBA00023237"/>
    </source>
</evidence>
<evidence type="ECO:0000259" key="17">
    <source>
        <dbReference type="Pfam" id="PF00593"/>
    </source>
</evidence>
<dbReference type="InterPro" id="IPR039426">
    <property type="entry name" value="TonB-dep_rcpt-like"/>
</dbReference>
<dbReference type="InterPro" id="IPR036942">
    <property type="entry name" value="Beta-barrel_TonB_sf"/>
</dbReference>
<keyword evidence="8" id="KW-0408">Iron</keyword>
<dbReference type="RefSeq" id="WP_051491779.1">
    <property type="nucleotide sequence ID" value="NZ_JAME01000004.1"/>
</dbReference>
<dbReference type="GO" id="GO:0038023">
    <property type="term" value="F:signaling receptor activity"/>
    <property type="evidence" value="ECO:0007669"/>
    <property type="project" value="InterPro"/>
</dbReference>
<accession>X7FEB0</accession>
<feature type="signal peptide" evidence="16">
    <location>
        <begin position="1"/>
        <end position="28"/>
    </location>
</feature>
<evidence type="ECO:0000256" key="10">
    <source>
        <dbReference type="ARBA" id="ARBA00023077"/>
    </source>
</evidence>
<protein>
    <submittedName>
        <fullName evidence="19">Uncharacterized protein</fullName>
    </submittedName>
</protein>
<keyword evidence="20" id="KW-1185">Reference proteome</keyword>
<dbReference type="PANTHER" id="PTHR32552:SF68">
    <property type="entry name" value="FERRICHROME OUTER MEMBRANE TRANSPORTER_PHAGE RECEPTOR"/>
    <property type="match status" value="1"/>
</dbReference>
<evidence type="ECO:0000256" key="1">
    <source>
        <dbReference type="ARBA" id="ARBA00004571"/>
    </source>
</evidence>
<dbReference type="STRING" id="1449351.RISW2_16160"/>
<dbReference type="CDD" id="cd01347">
    <property type="entry name" value="ligand_gated_channel"/>
    <property type="match status" value="1"/>
</dbReference>
<evidence type="ECO:0000256" key="5">
    <source>
        <dbReference type="ARBA" id="ARBA00022496"/>
    </source>
</evidence>
<evidence type="ECO:0000256" key="11">
    <source>
        <dbReference type="ARBA" id="ARBA00023136"/>
    </source>
</evidence>
<dbReference type="PANTHER" id="PTHR32552">
    <property type="entry name" value="FERRICHROME IRON RECEPTOR-RELATED"/>
    <property type="match status" value="1"/>
</dbReference>
<comment type="caution">
    <text evidence="19">The sequence shown here is derived from an EMBL/GenBank/DDBJ whole genome shotgun (WGS) entry which is preliminary data.</text>
</comment>
<comment type="similarity">
    <text evidence="2 14 15">Belongs to the TonB-dependent receptor family.</text>
</comment>
<dbReference type="Pfam" id="PF00593">
    <property type="entry name" value="TonB_dep_Rec_b-barrel"/>
    <property type="match status" value="1"/>
</dbReference>
<feature type="domain" description="TonB-dependent receptor-like beta-barrel" evidence="17">
    <location>
        <begin position="242"/>
        <end position="688"/>
    </location>
</feature>
<evidence type="ECO:0000256" key="16">
    <source>
        <dbReference type="SAM" id="SignalP"/>
    </source>
</evidence>
<feature type="domain" description="TonB-dependent receptor plug" evidence="18">
    <location>
        <begin position="68"/>
        <end position="169"/>
    </location>
</feature>
<dbReference type="Gene3D" id="2.170.130.10">
    <property type="entry name" value="TonB-dependent receptor, plug domain"/>
    <property type="match status" value="1"/>
</dbReference>
<keyword evidence="4 14" id="KW-1134">Transmembrane beta strand</keyword>
<comment type="subcellular location">
    <subcellularLocation>
        <location evidence="1 14">Cell outer membrane</location>
        <topology evidence="1 14">Multi-pass membrane protein</topology>
    </subcellularLocation>
</comment>
<dbReference type="InterPro" id="IPR012910">
    <property type="entry name" value="Plug_dom"/>
</dbReference>
<dbReference type="InterPro" id="IPR037066">
    <property type="entry name" value="Plug_dom_sf"/>
</dbReference>
<dbReference type="AlphaFoldDB" id="X7FEB0"/>
<dbReference type="GO" id="GO:0009279">
    <property type="term" value="C:cell outer membrane"/>
    <property type="evidence" value="ECO:0007669"/>
    <property type="project" value="UniProtKB-SubCell"/>
</dbReference>
<evidence type="ECO:0000313" key="20">
    <source>
        <dbReference type="Proteomes" id="UP000023430"/>
    </source>
</evidence>
<keyword evidence="12" id="KW-0675">Receptor</keyword>
<evidence type="ECO:0000256" key="12">
    <source>
        <dbReference type="ARBA" id="ARBA00023170"/>
    </source>
</evidence>
<evidence type="ECO:0000256" key="3">
    <source>
        <dbReference type="ARBA" id="ARBA00022448"/>
    </source>
</evidence>
<gene>
    <name evidence="19" type="ORF">RISW2_16160</name>
</gene>
<proteinExistence type="inferred from homology"/>
<evidence type="ECO:0000313" key="19">
    <source>
        <dbReference type="EMBL" id="ETX30369.1"/>
    </source>
</evidence>
<evidence type="ECO:0000256" key="9">
    <source>
        <dbReference type="ARBA" id="ARBA00023065"/>
    </source>
</evidence>
<dbReference type="Pfam" id="PF07715">
    <property type="entry name" value="Plug"/>
    <property type="match status" value="1"/>
</dbReference>
<dbReference type="InterPro" id="IPR000531">
    <property type="entry name" value="Beta-barrel_TonB"/>
</dbReference>
<dbReference type="GO" id="GO:0015344">
    <property type="term" value="F:siderophore uptake transmembrane transporter activity"/>
    <property type="evidence" value="ECO:0007669"/>
    <property type="project" value="TreeGrafter"/>
</dbReference>
<evidence type="ECO:0000256" key="2">
    <source>
        <dbReference type="ARBA" id="ARBA00009810"/>
    </source>
</evidence>
<dbReference type="EMBL" id="JAME01000004">
    <property type="protein sequence ID" value="ETX30369.1"/>
    <property type="molecule type" value="Genomic_DNA"/>
</dbReference>
<name>X7FEB0_9RHOB</name>
<dbReference type="PATRIC" id="fig|1449351.3.peg.791"/>
<evidence type="ECO:0000256" key="8">
    <source>
        <dbReference type="ARBA" id="ARBA00023004"/>
    </source>
</evidence>
<dbReference type="PROSITE" id="PS52016">
    <property type="entry name" value="TONB_DEPENDENT_REC_3"/>
    <property type="match status" value="1"/>
</dbReference>
<keyword evidence="9" id="KW-0406">Ion transport</keyword>
<sequence>MTKRSGVTRATLAATTILAGGIAAPVAAQDGSVDLGQITFEVQGAEPVGDAVNPETLSGMKTATGITEVPQSVSVVGRETFDRETPRKVDQVLRDVAGVQSQLYGYDSDTNWFYVRGFNAFDTGAFMDGLSLFSYGFGTFYVDPFLLDRVEVLKGPSSMLYGASSPGGVVNYVSKLPDGTEGRSLSFGADSEGRAWVQGEAAVLVGSDLSYRIGGKLQRQDGHGMFDPGLEGVVYGGATRAFADGSRLTFHLSYTDMDEDHVGGQFLPYYGTERDAPFGRFDDYFNAGNPDSDEYDREQLIATGIYRRDVAGWEMTDTFRLGYADIEELYQYPNGYESGQVPQPGDGLSPVLFHHDSYATIAQNDLRFTREVATAGVSHDLLVGLDARRYRLDEEQSSYFDAANPLPPIDPTDPDRDIDLPATNNTYIDGVRVQDQIGLYVQDQLRWGDGWIATVNGRYDRVWSSFDDQGPADSDLDRVDDAFTWRLALAREFGSVTPYATVGTYFNPQVLDAFSANSEDADPETGRQVELGVKWQPNPSSLVTFALFDIQRENVSQSLVANGTIDARTLGEVSSRGFEIEADVALSEAFRLRAAYTDLDVTIDDYSPDTTIEGKTPQSVIEEFGSLQLAYTPLALPELELRLGARYRGDSWADNANTLSVDGAWLFDAGATWDFAENWTADLNVTNLADERYTASCQTSFGVSSCWQGEGRVVSLGITRSF</sequence>
<keyword evidence="11 14" id="KW-0472">Membrane</keyword>
<keyword evidence="5" id="KW-0410">Iron transport</keyword>
<dbReference type="SUPFAM" id="SSF56935">
    <property type="entry name" value="Porins"/>
    <property type="match status" value="1"/>
</dbReference>
<keyword evidence="13 14" id="KW-0998">Cell outer membrane</keyword>
<evidence type="ECO:0000256" key="15">
    <source>
        <dbReference type="RuleBase" id="RU003357"/>
    </source>
</evidence>
<dbReference type="Proteomes" id="UP000023430">
    <property type="component" value="Unassembled WGS sequence"/>
</dbReference>
<keyword evidence="6 14" id="KW-0812">Transmembrane</keyword>
<feature type="chain" id="PRO_5004980370" evidence="16">
    <location>
        <begin position="29"/>
        <end position="722"/>
    </location>
</feature>
<evidence type="ECO:0000256" key="14">
    <source>
        <dbReference type="PROSITE-ProRule" id="PRU01360"/>
    </source>
</evidence>
<dbReference type="GO" id="GO:0015891">
    <property type="term" value="P:siderophore transport"/>
    <property type="evidence" value="ECO:0007669"/>
    <property type="project" value="InterPro"/>
</dbReference>
<dbReference type="eggNOG" id="COG4773">
    <property type="taxonomic scope" value="Bacteria"/>
</dbReference>
<keyword evidence="3 14" id="KW-0813">Transport</keyword>
<keyword evidence="7 16" id="KW-0732">Signal</keyword>
<keyword evidence="10 15" id="KW-0798">TonB box</keyword>
<evidence type="ECO:0000256" key="7">
    <source>
        <dbReference type="ARBA" id="ARBA00022729"/>
    </source>
</evidence>
<dbReference type="Gene3D" id="2.40.170.20">
    <property type="entry name" value="TonB-dependent receptor, beta-barrel domain"/>
    <property type="match status" value="1"/>
</dbReference>
<dbReference type="InterPro" id="IPR010105">
    <property type="entry name" value="TonB_sidphr_rcpt"/>
</dbReference>
<reference evidence="19 20" key="1">
    <citation type="submission" date="2014-01" db="EMBL/GenBank/DDBJ databases">
        <title>Roseivivax isoporae LMG 25204 Genome Sequencing.</title>
        <authorList>
            <person name="Lai Q."/>
            <person name="Li G."/>
            <person name="Shao Z."/>
        </authorList>
    </citation>
    <scope>NUCLEOTIDE SEQUENCE [LARGE SCALE GENOMIC DNA]</scope>
    <source>
        <strain evidence="19 20">LMG 25204</strain>
    </source>
</reference>
<dbReference type="NCBIfam" id="TIGR01783">
    <property type="entry name" value="TonB-siderophor"/>
    <property type="match status" value="1"/>
</dbReference>
<evidence type="ECO:0000256" key="4">
    <source>
        <dbReference type="ARBA" id="ARBA00022452"/>
    </source>
</evidence>
<organism evidence="19 20">
    <name type="scientific">Roseivivax isoporae LMG 25204</name>
    <dbReference type="NCBI Taxonomy" id="1449351"/>
    <lineage>
        <taxon>Bacteria</taxon>
        <taxon>Pseudomonadati</taxon>
        <taxon>Pseudomonadota</taxon>
        <taxon>Alphaproteobacteria</taxon>
        <taxon>Rhodobacterales</taxon>
        <taxon>Roseobacteraceae</taxon>
        <taxon>Roseivivax</taxon>
    </lineage>
</organism>